<dbReference type="AlphaFoldDB" id="A0A4Z0NRK1"/>
<evidence type="ECO:0000313" key="1">
    <source>
        <dbReference type="EMBL" id="TGD98916.1"/>
    </source>
</evidence>
<sequence>MTRRCLPPVVVDLGRVREADIAAFQAGHGPLVAEVERARRLLLSGLAPTASGKIIVPIVVRYRQSRTVSDGSGSGSGR</sequence>
<dbReference type="RefSeq" id="WP_135415155.1">
    <property type="nucleotide sequence ID" value="NZ_SRLB01000009.1"/>
</dbReference>
<dbReference type="EMBL" id="SRLB01000009">
    <property type="protein sequence ID" value="TGD98916.1"/>
    <property type="molecule type" value="Genomic_DNA"/>
</dbReference>
<evidence type="ECO:0000313" key="2">
    <source>
        <dbReference type="Proteomes" id="UP000297535"/>
    </source>
</evidence>
<reference evidence="1 2" key="1">
    <citation type="submission" date="2019-04" db="EMBL/GenBank/DDBJ databases">
        <authorList>
            <person name="Feng G."/>
            <person name="Zhu H."/>
        </authorList>
    </citation>
    <scope>NUCLEOTIDE SEQUENCE [LARGE SCALE GENOMIC DNA]</scope>
    <source>
        <strain evidence="1 2">6HR-1</strain>
    </source>
</reference>
<accession>A0A4Z0NRK1</accession>
<name>A0A4Z0NRK1_9HYPH</name>
<protein>
    <submittedName>
        <fullName evidence="1">Uncharacterized protein</fullName>
    </submittedName>
</protein>
<comment type="caution">
    <text evidence="1">The sequence shown here is derived from an EMBL/GenBank/DDBJ whole genome shotgun (WGS) entry which is preliminary data.</text>
</comment>
<dbReference type="Proteomes" id="UP000297535">
    <property type="component" value="Unassembled WGS sequence"/>
</dbReference>
<proteinExistence type="predicted"/>
<keyword evidence="2" id="KW-1185">Reference proteome</keyword>
<gene>
    <name evidence="1" type="ORF">EU555_13455</name>
</gene>
<organism evidence="1 2">
    <name type="scientific">Methylobacterium nonmethylotrophicum</name>
    <dbReference type="NCBI Taxonomy" id="1141884"/>
    <lineage>
        <taxon>Bacteria</taxon>
        <taxon>Pseudomonadati</taxon>
        <taxon>Pseudomonadota</taxon>
        <taxon>Alphaproteobacteria</taxon>
        <taxon>Hyphomicrobiales</taxon>
        <taxon>Methylobacteriaceae</taxon>
        <taxon>Methylobacterium</taxon>
    </lineage>
</organism>